<gene>
    <name evidence="1" type="ORF">HJTV-2_gp115</name>
</gene>
<evidence type="ECO:0000313" key="2">
    <source>
        <dbReference type="Proteomes" id="UP000827376"/>
    </source>
</evidence>
<proteinExistence type="predicted"/>
<sequence>MAAGPPSRYDSCRGSSCVLRSLDCDNRVRGHSTGVTLPMSNKYDTFESYIREVQTTAKRYYDYAREGGDEIRCSAFDPDELPDDIPLWTIAEAAVENHELIQYYQRCVIYHAEEGFYNEGGERFYHDPEDQQESVQQLALAGFYNDIITKLRFIEETREDLGEAIQLLEGPLHSRGVRYEYDYYIRLSSKDPVTYTLEALGQGEWRMYDPDGEPFEVISPRVAVENADRPIPEYSLKLFLDNICARRERERETSE</sequence>
<evidence type="ECO:0000313" key="1">
    <source>
        <dbReference type="EMBL" id="UBF21735.1"/>
    </source>
</evidence>
<keyword evidence="2" id="KW-1185">Reference proteome</keyword>
<organism evidence="1 2">
    <name type="scientific">Haloarcula virus HJTV-2</name>
    <dbReference type="NCBI Taxonomy" id="2877986"/>
    <lineage>
        <taxon>Viruses</taxon>
        <taxon>Duplodnaviria</taxon>
        <taxon>Heunggongvirae</taxon>
        <taxon>Uroviricota</taxon>
        <taxon>Caudoviricetes</taxon>
        <taxon>Thumleimavirales</taxon>
        <taxon>Hafunaviridae</taxon>
        <taxon>Haloferacalesvirus</taxon>
        <taxon>Haloferacalesvirus thailandense</taxon>
        <taxon>Haloferacalesvirus HJTV2</taxon>
    </lineage>
</organism>
<dbReference type="Proteomes" id="UP000827376">
    <property type="component" value="Segment"/>
</dbReference>
<name>A0AAE8XVW9_9CAUD</name>
<dbReference type="EMBL" id="MZ334513">
    <property type="protein sequence ID" value="UBF21735.1"/>
    <property type="molecule type" value="Genomic_DNA"/>
</dbReference>
<protein>
    <submittedName>
        <fullName evidence="1">Uncharacterized protein</fullName>
    </submittedName>
</protein>
<reference evidence="1 2" key="1">
    <citation type="submission" date="2021-05" db="EMBL/GenBank/DDBJ databases">
        <title>Diversity, taxonomy and evolution of archaeal viruses of the class Caudoviricetes.</title>
        <authorList>
            <person name="Liu Y."/>
            <person name="Demina T.A."/>
            <person name="Roux S."/>
            <person name="Aiewsakun P."/>
            <person name="Kazlauskas D."/>
            <person name="Simmonds P."/>
            <person name="Prangishvili D."/>
            <person name="Oksanen H.M."/>
            <person name="Krupovic M."/>
        </authorList>
    </citation>
    <scope>NUCLEOTIDE SEQUENCE [LARGE SCALE GENOMIC DNA]</scope>
    <source>
        <strain evidence="1">HJTV-2/27</strain>
    </source>
</reference>
<accession>A0AAE8XVW9</accession>